<dbReference type="STRING" id="2880.D8LU87"/>
<gene>
    <name evidence="11" type="ORF">Esi_0099_0014</name>
</gene>
<evidence type="ECO:0000256" key="5">
    <source>
        <dbReference type="ARBA" id="ARBA00022857"/>
    </source>
</evidence>
<proteinExistence type="inferred from homology"/>
<evidence type="ECO:0000256" key="3">
    <source>
        <dbReference type="ARBA" id="ARBA00022563"/>
    </source>
</evidence>
<accession>D8LU87</accession>
<organism evidence="11 12">
    <name type="scientific">Ectocarpus siliculosus</name>
    <name type="common">Brown alga</name>
    <name type="synonym">Conferva siliculosa</name>
    <dbReference type="NCBI Taxonomy" id="2880"/>
    <lineage>
        <taxon>Eukaryota</taxon>
        <taxon>Sar</taxon>
        <taxon>Stramenopiles</taxon>
        <taxon>Ochrophyta</taxon>
        <taxon>PX clade</taxon>
        <taxon>Phaeophyceae</taxon>
        <taxon>Ectocarpales</taxon>
        <taxon>Ectocarpaceae</taxon>
        <taxon>Ectocarpus</taxon>
    </lineage>
</organism>
<dbReference type="CDD" id="cd01080">
    <property type="entry name" value="NAD_bind_m-THF_DH_Cyclohyd"/>
    <property type="match status" value="1"/>
</dbReference>
<evidence type="ECO:0000256" key="1">
    <source>
        <dbReference type="ARBA" id="ARBA00004777"/>
    </source>
</evidence>
<evidence type="ECO:0000256" key="6">
    <source>
        <dbReference type="ARBA" id="ARBA00023002"/>
    </source>
</evidence>
<dbReference type="InParanoid" id="D8LU87"/>
<dbReference type="Proteomes" id="UP000002630">
    <property type="component" value="Linkage Group LG17"/>
</dbReference>
<dbReference type="HAMAP" id="MF_01576">
    <property type="entry name" value="THF_DHG_CYH"/>
    <property type="match status" value="1"/>
</dbReference>
<evidence type="ECO:0000259" key="10">
    <source>
        <dbReference type="Pfam" id="PF02882"/>
    </source>
</evidence>
<dbReference type="EMBL" id="FN649742">
    <property type="protein sequence ID" value="CBN75428.1"/>
    <property type="molecule type" value="Genomic_DNA"/>
</dbReference>
<reference evidence="11 12" key="1">
    <citation type="journal article" date="2010" name="Nature">
        <title>The Ectocarpus genome and the independent evolution of multicellularity in brown algae.</title>
        <authorList>
            <person name="Cock J.M."/>
            <person name="Sterck L."/>
            <person name="Rouze P."/>
            <person name="Scornet D."/>
            <person name="Allen A.E."/>
            <person name="Amoutzias G."/>
            <person name="Anthouard V."/>
            <person name="Artiguenave F."/>
            <person name="Aury J.M."/>
            <person name="Badger J.H."/>
            <person name="Beszteri B."/>
            <person name="Billiau K."/>
            <person name="Bonnet E."/>
            <person name="Bothwell J.H."/>
            <person name="Bowler C."/>
            <person name="Boyen C."/>
            <person name="Brownlee C."/>
            <person name="Carrano C.J."/>
            <person name="Charrier B."/>
            <person name="Cho G.Y."/>
            <person name="Coelho S.M."/>
            <person name="Collen J."/>
            <person name="Corre E."/>
            <person name="Da Silva C."/>
            <person name="Delage L."/>
            <person name="Delaroque N."/>
            <person name="Dittami S.M."/>
            <person name="Doulbeau S."/>
            <person name="Elias M."/>
            <person name="Farnham G."/>
            <person name="Gachon C.M."/>
            <person name="Gschloessl B."/>
            <person name="Heesch S."/>
            <person name="Jabbari K."/>
            <person name="Jubin C."/>
            <person name="Kawai H."/>
            <person name="Kimura K."/>
            <person name="Kloareg B."/>
            <person name="Kupper F.C."/>
            <person name="Lang D."/>
            <person name="Le Bail A."/>
            <person name="Leblanc C."/>
            <person name="Lerouge P."/>
            <person name="Lohr M."/>
            <person name="Lopez P.J."/>
            <person name="Martens C."/>
            <person name="Maumus F."/>
            <person name="Michel G."/>
            <person name="Miranda-Saavedra D."/>
            <person name="Morales J."/>
            <person name="Moreau H."/>
            <person name="Motomura T."/>
            <person name="Nagasato C."/>
            <person name="Napoli C.A."/>
            <person name="Nelson D.R."/>
            <person name="Nyvall-Collen P."/>
            <person name="Peters A.F."/>
            <person name="Pommier C."/>
            <person name="Potin P."/>
            <person name="Poulain J."/>
            <person name="Quesneville H."/>
            <person name="Read B."/>
            <person name="Rensing S.A."/>
            <person name="Ritter A."/>
            <person name="Rousvoal S."/>
            <person name="Samanta M."/>
            <person name="Samson G."/>
            <person name="Schroeder D.C."/>
            <person name="Segurens B."/>
            <person name="Strittmatter M."/>
            <person name="Tonon T."/>
            <person name="Tregear J.W."/>
            <person name="Valentin K."/>
            <person name="von Dassow P."/>
            <person name="Yamagishi T."/>
            <person name="Van de Peer Y."/>
            <person name="Wincker P."/>
        </authorList>
    </citation>
    <scope>NUCLEOTIDE SEQUENCE [LARGE SCALE GENOMIC DNA]</scope>
    <source>
        <strain evidence="12">Ec32 / CCAP1310/4</strain>
    </source>
</reference>
<evidence type="ECO:0000259" key="9">
    <source>
        <dbReference type="Pfam" id="PF00763"/>
    </source>
</evidence>
<dbReference type="FunFam" id="3.40.50.10860:FF:000005">
    <property type="entry name" value="C-1-tetrahydrofolate synthase, cytoplasmic, putative"/>
    <property type="match status" value="1"/>
</dbReference>
<feature type="region of interest" description="Disordered" evidence="8">
    <location>
        <begin position="301"/>
        <end position="325"/>
    </location>
</feature>
<dbReference type="PANTHER" id="PTHR48099">
    <property type="entry name" value="C-1-TETRAHYDROFOLATE SYNTHASE, CYTOPLASMIC-RELATED"/>
    <property type="match status" value="1"/>
</dbReference>
<evidence type="ECO:0000256" key="8">
    <source>
        <dbReference type="SAM" id="MobiDB-lite"/>
    </source>
</evidence>
<dbReference type="Gene3D" id="3.40.50.10860">
    <property type="entry name" value="Leucine Dehydrogenase, chain A, domain 1"/>
    <property type="match status" value="1"/>
</dbReference>
<dbReference type="InterPro" id="IPR020867">
    <property type="entry name" value="THF_DH/CycHdrlase_CS"/>
</dbReference>
<keyword evidence="12" id="KW-1185">Reference proteome</keyword>
<feature type="compositionally biased region" description="Low complexity" evidence="8">
    <location>
        <begin position="494"/>
        <end position="504"/>
    </location>
</feature>
<evidence type="ECO:0000256" key="4">
    <source>
        <dbReference type="ARBA" id="ARBA00022801"/>
    </source>
</evidence>
<dbReference type="InterPro" id="IPR020631">
    <property type="entry name" value="THF_DH/CycHdrlase_NAD-bd_dom"/>
</dbReference>
<keyword evidence="6" id="KW-0560">Oxidoreductase</keyword>
<dbReference type="InterPro" id="IPR046346">
    <property type="entry name" value="Aminoacid_DH-like_N_sf"/>
</dbReference>
<feature type="domain" description="Tetrahydrofolate dehydrogenase/cyclohydrolase NAD(P)-binding" evidence="10">
    <location>
        <begin position="116"/>
        <end position="260"/>
    </location>
</feature>
<dbReference type="GO" id="GO:0005829">
    <property type="term" value="C:cytosol"/>
    <property type="evidence" value="ECO:0007669"/>
    <property type="project" value="TreeGrafter"/>
</dbReference>
<feature type="region of interest" description="Disordered" evidence="8">
    <location>
        <begin position="494"/>
        <end position="517"/>
    </location>
</feature>
<dbReference type="InterPro" id="IPR036291">
    <property type="entry name" value="NAD(P)-bd_dom_sf"/>
</dbReference>
<dbReference type="PROSITE" id="PS00767">
    <property type="entry name" value="THF_DHG_CYH_2"/>
    <property type="match status" value="1"/>
</dbReference>
<dbReference type="Pfam" id="PF02882">
    <property type="entry name" value="THF_DHG_CYH_C"/>
    <property type="match status" value="1"/>
</dbReference>
<dbReference type="EMBL" id="FN649232">
    <property type="protein sequence ID" value="CBN75428.1"/>
    <property type="molecule type" value="Genomic_DNA"/>
</dbReference>
<sequence length="517" mass="54781">MRSKHNTVPGLAVIMVGERRDSAKYVSMKQAVAESIGFKSFSSVLPATATHRDVLECIQHHNKDPRCHGILLQLPVPAHLDPRGLLGAIKVEKDVECFNPTNAGRMTAWRRTVIAPCTPLGVMEMLLRLGVEVRGKHAVVLGESSVVGLPMCLLLNEARATVSMVHKETPNPEGFTRRADIVVAATGVPELVRAGWVKRGAVVIDVGINFVRDDERPEGFRVVGDVHPDVREVASIVSPVPGGVGPMTIAMLMRNCANMAFLQSRWGTIAGALHPDLAAENARRMHAAIVDLAWRGSGDHPISVSENGEGEAEQECSKKRGARDVKAREEALERAGDSITDAELLTIINDSEKNAFGLLSFLELGSSHDRLLGADASSAGTEGGTRVGEGDRGVARRIPRALGGAGQAPGQARGGKLKGCVGGEELGSGEEGPMEALDEWHLEAERAAKEKGEMVVPRQGNPLLLEDELEETADGTGWWEGCASTPVSASAAAAAVETAASSESARGKGRGGRDHQG</sequence>
<dbReference type="GO" id="GO:0004477">
    <property type="term" value="F:methenyltetrahydrofolate cyclohydrolase activity"/>
    <property type="evidence" value="ECO:0007669"/>
    <property type="project" value="TreeGrafter"/>
</dbReference>
<dbReference type="PANTHER" id="PTHR48099:SF27">
    <property type="entry name" value="BIFUNCTIONAL PROTEIN FOLD 2"/>
    <property type="match status" value="1"/>
</dbReference>
<keyword evidence="5" id="KW-0521">NADP</keyword>
<keyword evidence="7" id="KW-0511">Multifunctional enzyme</keyword>
<dbReference type="InterPro" id="IPR020630">
    <property type="entry name" value="THF_DH/CycHdrlase_cat_dom"/>
</dbReference>
<comment type="pathway">
    <text evidence="1">One-carbon metabolism; tetrahydrofolate interconversion.</text>
</comment>
<feature type="compositionally biased region" description="Basic and acidic residues" evidence="8">
    <location>
        <begin position="315"/>
        <end position="325"/>
    </location>
</feature>
<keyword evidence="4" id="KW-0378">Hydrolase</keyword>
<evidence type="ECO:0000313" key="11">
    <source>
        <dbReference type="EMBL" id="CBN75428.1"/>
    </source>
</evidence>
<dbReference type="SUPFAM" id="SSF51735">
    <property type="entry name" value="NAD(P)-binding Rossmann-fold domains"/>
    <property type="match status" value="1"/>
</dbReference>
<dbReference type="FunFam" id="3.40.50.720:FF:000006">
    <property type="entry name" value="Bifunctional protein FolD"/>
    <property type="match status" value="1"/>
</dbReference>
<evidence type="ECO:0000313" key="12">
    <source>
        <dbReference type="Proteomes" id="UP000002630"/>
    </source>
</evidence>
<dbReference type="OrthoDB" id="5126881at2759"/>
<dbReference type="AlphaFoldDB" id="D8LU87"/>
<dbReference type="GO" id="GO:0004488">
    <property type="term" value="F:methylenetetrahydrofolate dehydrogenase (NADP+) activity"/>
    <property type="evidence" value="ECO:0007669"/>
    <property type="project" value="InterPro"/>
</dbReference>
<keyword evidence="3" id="KW-0554">One-carbon metabolism</keyword>
<feature type="domain" description="Tetrahydrofolate dehydrogenase/cyclohydrolase catalytic" evidence="9">
    <location>
        <begin position="5"/>
        <end position="96"/>
    </location>
</feature>
<dbReference type="Gene3D" id="3.40.50.720">
    <property type="entry name" value="NAD(P)-binding Rossmann-like Domain"/>
    <property type="match status" value="1"/>
</dbReference>
<evidence type="ECO:0000256" key="2">
    <source>
        <dbReference type="ARBA" id="ARBA00011738"/>
    </source>
</evidence>
<dbReference type="PRINTS" id="PR00085">
    <property type="entry name" value="THFDHDRGNASE"/>
</dbReference>
<name>D8LU87_ECTSI</name>
<dbReference type="eggNOG" id="KOG0089">
    <property type="taxonomic scope" value="Eukaryota"/>
</dbReference>
<dbReference type="InterPro" id="IPR000672">
    <property type="entry name" value="THF_DH/CycHdrlase"/>
</dbReference>
<evidence type="ECO:0000256" key="7">
    <source>
        <dbReference type="ARBA" id="ARBA00023268"/>
    </source>
</evidence>
<dbReference type="Pfam" id="PF00763">
    <property type="entry name" value="THF_DHG_CYH"/>
    <property type="match status" value="1"/>
</dbReference>
<dbReference type="GO" id="GO:0035999">
    <property type="term" value="P:tetrahydrofolate interconversion"/>
    <property type="evidence" value="ECO:0007669"/>
    <property type="project" value="TreeGrafter"/>
</dbReference>
<comment type="subunit">
    <text evidence="2">Homodimer.</text>
</comment>
<dbReference type="SUPFAM" id="SSF53223">
    <property type="entry name" value="Aminoacid dehydrogenase-like, N-terminal domain"/>
    <property type="match status" value="1"/>
</dbReference>
<protein>
    <submittedName>
        <fullName evidence="11">Uncharacterized protein</fullName>
    </submittedName>
</protein>